<reference evidence="3 4" key="1">
    <citation type="journal article" date="2019" name="Int. J. Syst. Evol. Microbiol.">
        <title>The Global Catalogue of Microorganisms (GCM) 10K type strain sequencing project: providing services to taxonomists for standard genome sequencing and annotation.</title>
        <authorList>
            <consortium name="The Broad Institute Genomics Platform"/>
            <consortium name="The Broad Institute Genome Sequencing Center for Infectious Disease"/>
            <person name="Wu L."/>
            <person name="Ma J."/>
        </authorList>
    </citation>
    <scope>NUCLEOTIDE SEQUENCE [LARGE SCALE GENOMIC DNA]</scope>
    <source>
        <strain evidence="3 4">JCM 14917</strain>
    </source>
</reference>
<organism evidence="3 4">
    <name type="scientific">Arthrobacter parietis</name>
    <dbReference type="NCBI Taxonomy" id="271434"/>
    <lineage>
        <taxon>Bacteria</taxon>
        <taxon>Bacillati</taxon>
        <taxon>Actinomycetota</taxon>
        <taxon>Actinomycetes</taxon>
        <taxon>Micrococcales</taxon>
        <taxon>Micrococcaceae</taxon>
        <taxon>Arthrobacter</taxon>
    </lineage>
</organism>
<evidence type="ECO:0000259" key="2">
    <source>
        <dbReference type="Pfam" id="PF10756"/>
    </source>
</evidence>
<keyword evidence="4" id="KW-1185">Reference proteome</keyword>
<evidence type="ECO:0000256" key="1">
    <source>
        <dbReference type="SAM" id="Phobius"/>
    </source>
</evidence>
<dbReference type="RefSeq" id="WP_346027131.1">
    <property type="nucleotide sequence ID" value="NZ_BAAAON010000001.1"/>
</dbReference>
<comment type="caution">
    <text evidence="3">The sequence shown here is derived from an EMBL/GenBank/DDBJ whole genome shotgun (WGS) entry which is preliminary data.</text>
</comment>
<sequence length="209" mass="21949">MNSPTGPIQTTVFRPRSSRWILAIAGAVVAMGLIASVVTSGLQALATAAPLLAVAAVAWWLFWFPAVVVGPTGVQLRNPVQTVDVPWAGLIHVDTKYALKLVTPSGSYSAWAAPAPGVRGTHAGKPEHMQNLPGTSYGAGGSVRPGDLSNTDSGLAALLVRSEWERRVDSGLIDVDATEAARVERRINWQPLGVIAGLLLLSVITFALQ</sequence>
<dbReference type="InterPro" id="IPR019692">
    <property type="entry name" value="CFP-6_PH"/>
</dbReference>
<protein>
    <recommendedName>
        <fullName evidence="2">Low molecular weight protein antigen 6 PH domain-containing protein</fullName>
    </recommendedName>
</protein>
<dbReference type="Pfam" id="PF10756">
    <property type="entry name" value="bPH_6"/>
    <property type="match status" value="1"/>
</dbReference>
<feature type="transmembrane region" description="Helical" evidence="1">
    <location>
        <begin position="48"/>
        <end position="69"/>
    </location>
</feature>
<feature type="domain" description="Low molecular weight protein antigen 6 PH" evidence="2">
    <location>
        <begin position="65"/>
        <end position="113"/>
    </location>
</feature>
<dbReference type="EMBL" id="BAAAON010000001">
    <property type="protein sequence ID" value="GAA2172085.1"/>
    <property type="molecule type" value="Genomic_DNA"/>
</dbReference>
<dbReference type="Proteomes" id="UP001500974">
    <property type="component" value="Unassembled WGS sequence"/>
</dbReference>
<evidence type="ECO:0000313" key="3">
    <source>
        <dbReference type="EMBL" id="GAA2172085.1"/>
    </source>
</evidence>
<evidence type="ECO:0000313" key="4">
    <source>
        <dbReference type="Proteomes" id="UP001500974"/>
    </source>
</evidence>
<accession>A0ABN3AMW1</accession>
<keyword evidence="1" id="KW-0472">Membrane</keyword>
<feature type="transmembrane region" description="Helical" evidence="1">
    <location>
        <begin position="189"/>
        <end position="208"/>
    </location>
</feature>
<proteinExistence type="predicted"/>
<name>A0ABN3AMW1_9MICC</name>
<keyword evidence="1" id="KW-0812">Transmembrane</keyword>
<gene>
    <name evidence="3" type="ORF">GCM10009784_01160</name>
</gene>
<feature type="transmembrane region" description="Helical" evidence="1">
    <location>
        <begin position="20"/>
        <end position="42"/>
    </location>
</feature>
<keyword evidence="1" id="KW-1133">Transmembrane helix</keyword>